<dbReference type="Gene3D" id="3.30.465.10">
    <property type="match status" value="1"/>
</dbReference>
<dbReference type="Pfam" id="PF02913">
    <property type="entry name" value="FAD-oxidase_C"/>
    <property type="match status" value="1"/>
</dbReference>
<dbReference type="Gene3D" id="3.30.70.2740">
    <property type="match status" value="1"/>
</dbReference>
<evidence type="ECO:0000256" key="3">
    <source>
        <dbReference type="ARBA" id="ARBA00022630"/>
    </source>
</evidence>
<dbReference type="AlphaFoldDB" id="A0A5B8RFN1"/>
<dbReference type="Gene3D" id="3.30.70.2190">
    <property type="match status" value="1"/>
</dbReference>
<dbReference type="InterPro" id="IPR016164">
    <property type="entry name" value="FAD-linked_Oxase-like_C"/>
</dbReference>
<accession>A0A5B8RFN1</accession>
<dbReference type="EMBL" id="MN079138">
    <property type="protein sequence ID" value="QEA06352.1"/>
    <property type="molecule type" value="Genomic_DNA"/>
</dbReference>
<keyword evidence="3" id="KW-0285">Flavoprotein</keyword>
<dbReference type="InterPro" id="IPR004113">
    <property type="entry name" value="FAD-bd_oxidored_4_C"/>
</dbReference>
<sequence>MSEGMNAAADGQTLLQRLRDTLGKTAVVTQPEALAPYLHERRGLFQGRCLAVLRPGDTDGVAEAVRQCADAGVSVVPQGGNTGLCGGAAPDTSGHQVILSLERLDRVRAVDPVGHTITVEAGCTLAEVQRAAVGADRLFPLSYAAEAECRIGGNLSTNAGGMNVLRYGNARDLTLGLEVVLADGRVWNGLHALRKDNSGYDLKDLFIGAEGTLGIITAAVLRLYPRPRHHATALVAVDGPADALALLALLRGETGDALTAFELMAERPVAFALRHGEGCHDPFPARWPWYVLLDVTSSRRRDDLPGLLEAALDGAPHLARDYRIAAEADGRAALWALRNSIPGAQRREGASIKHDVSVPLPAIPAFLERATATVTERLPGIRPCPFGHVGDGNIHFNLSQPTDMDPTAFLARWDEFNRLVHDIVAELDGSFAAEHGVGQLKPGEVERLKPAVERDMMWGIKDALDPGNRLNPGKVVPPRTR</sequence>
<name>A0A5B8RFN1_9ZZZZ</name>
<evidence type="ECO:0000259" key="5">
    <source>
        <dbReference type="PROSITE" id="PS51387"/>
    </source>
</evidence>
<dbReference type="GO" id="GO:0022904">
    <property type="term" value="P:respiratory electron transport chain"/>
    <property type="evidence" value="ECO:0007669"/>
    <property type="project" value="TreeGrafter"/>
</dbReference>
<keyword evidence="4" id="KW-0274">FAD</keyword>
<dbReference type="InterPro" id="IPR051264">
    <property type="entry name" value="FAD-oxidored/transferase_4"/>
</dbReference>
<dbReference type="SUPFAM" id="SSF55103">
    <property type="entry name" value="FAD-linked oxidases, C-terminal domain"/>
    <property type="match status" value="1"/>
</dbReference>
<proteinExistence type="inferred from homology"/>
<evidence type="ECO:0000256" key="4">
    <source>
        <dbReference type="ARBA" id="ARBA00022827"/>
    </source>
</evidence>
<dbReference type="InterPro" id="IPR016166">
    <property type="entry name" value="FAD-bd_PCMH"/>
</dbReference>
<organism evidence="6">
    <name type="scientific">uncultured organism</name>
    <dbReference type="NCBI Taxonomy" id="155900"/>
    <lineage>
        <taxon>unclassified sequences</taxon>
        <taxon>environmental samples</taxon>
    </lineage>
</organism>
<comment type="cofactor">
    <cofactor evidence="1">
        <name>FAD</name>
        <dbReference type="ChEBI" id="CHEBI:57692"/>
    </cofactor>
</comment>
<dbReference type="PROSITE" id="PS51387">
    <property type="entry name" value="FAD_PCMH"/>
    <property type="match status" value="1"/>
</dbReference>
<dbReference type="EC" id="1.-.-.-" evidence="6"/>
<dbReference type="PANTHER" id="PTHR43716">
    <property type="entry name" value="D-2-HYDROXYGLUTARATE DEHYDROGENASE, MITOCHONDRIAL"/>
    <property type="match status" value="1"/>
</dbReference>
<protein>
    <submittedName>
        <fullName evidence="6">Putative FAD-linked oxidoreductase</fullName>
        <ecNumber evidence="6">1.-.-.-</ecNumber>
    </submittedName>
</protein>
<dbReference type="InterPro" id="IPR016167">
    <property type="entry name" value="FAD-bd_PCMH_sub1"/>
</dbReference>
<dbReference type="SUPFAM" id="SSF56176">
    <property type="entry name" value="FAD-binding/transporter-associated domain-like"/>
    <property type="match status" value="1"/>
</dbReference>
<dbReference type="Gene3D" id="1.10.45.10">
    <property type="entry name" value="Vanillyl-alcohol Oxidase, Chain A, domain 4"/>
    <property type="match status" value="1"/>
</dbReference>
<gene>
    <name evidence="6" type="ORF">KBTEX_02684</name>
</gene>
<dbReference type="FunFam" id="1.10.45.10:FF:000001">
    <property type="entry name" value="D-lactate dehydrogenase mitochondrial"/>
    <property type="match status" value="1"/>
</dbReference>
<dbReference type="GO" id="GO:0071949">
    <property type="term" value="F:FAD binding"/>
    <property type="evidence" value="ECO:0007669"/>
    <property type="project" value="InterPro"/>
</dbReference>
<dbReference type="InterPro" id="IPR036318">
    <property type="entry name" value="FAD-bd_PCMH-like_sf"/>
</dbReference>
<comment type="similarity">
    <text evidence="2">Belongs to the FAD-binding oxidoreductase/transferase type 4 family.</text>
</comment>
<evidence type="ECO:0000256" key="2">
    <source>
        <dbReference type="ARBA" id="ARBA00008000"/>
    </source>
</evidence>
<dbReference type="InterPro" id="IPR016171">
    <property type="entry name" value="Vanillyl_alc_oxidase_C-sub2"/>
</dbReference>
<dbReference type="GO" id="GO:0016491">
    <property type="term" value="F:oxidoreductase activity"/>
    <property type="evidence" value="ECO:0007669"/>
    <property type="project" value="UniProtKB-KW"/>
</dbReference>
<dbReference type="InterPro" id="IPR016169">
    <property type="entry name" value="FAD-bd_PCMH_sub2"/>
</dbReference>
<dbReference type="Gene3D" id="3.30.43.10">
    <property type="entry name" value="Uridine Diphospho-n-acetylenolpyruvylglucosamine Reductase, domain 2"/>
    <property type="match status" value="1"/>
</dbReference>
<dbReference type="PANTHER" id="PTHR43716:SF2">
    <property type="entry name" value="BLL6224 PROTEIN"/>
    <property type="match status" value="1"/>
</dbReference>
<reference evidence="6" key="1">
    <citation type="submission" date="2019-06" db="EMBL/GenBank/DDBJ databases">
        <authorList>
            <person name="Murdoch R.W."/>
            <person name="Fathepure B."/>
        </authorList>
    </citation>
    <scope>NUCLEOTIDE SEQUENCE</scope>
</reference>
<dbReference type="Pfam" id="PF01565">
    <property type="entry name" value="FAD_binding_4"/>
    <property type="match status" value="1"/>
</dbReference>
<dbReference type="InterPro" id="IPR006094">
    <property type="entry name" value="Oxid_FAD_bind_N"/>
</dbReference>
<evidence type="ECO:0000313" key="6">
    <source>
        <dbReference type="EMBL" id="QEA06352.1"/>
    </source>
</evidence>
<evidence type="ECO:0000256" key="1">
    <source>
        <dbReference type="ARBA" id="ARBA00001974"/>
    </source>
</evidence>
<keyword evidence="6" id="KW-0560">Oxidoreductase</keyword>
<feature type="domain" description="FAD-binding PCMH-type" evidence="5">
    <location>
        <begin position="45"/>
        <end position="226"/>
    </location>
</feature>